<dbReference type="AlphaFoldDB" id="A0AAP0ECU2"/>
<sequence length="60" mass="7205">MHEDARFNYIREPKTRLYMKLNIWSLERSSIGKKNCACLASQKSFEHLNYDNKAKRRRSA</sequence>
<dbReference type="Proteomes" id="UP001419268">
    <property type="component" value="Unassembled WGS sequence"/>
</dbReference>
<evidence type="ECO:0000313" key="1">
    <source>
        <dbReference type="EMBL" id="KAK9088502.1"/>
    </source>
</evidence>
<gene>
    <name evidence="1" type="ORF">Scep_027584</name>
</gene>
<organism evidence="1 2">
    <name type="scientific">Stephania cephalantha</name>
    <dbReference type="NCBI Taxonomy" id="152367"/>
    <lineage>
        <taxon>Eukaryota</taxon>
        <taxon>Viridiplantae</taxon>
        <taxon>Streptophyta</taxon>
        <taxon>Embryophyta</taxon>
        <taxon>Tracheophyta</taxon>
        <taxon>Spermatophyta</taxon>
        <taxon>Magnoliopsida</taxon>
        <taxon>Ranunculales</taxon>
        <taxon>Menispermaceae</taxon>
        <taxon>Menispermoideae</taxon>
        <taxon>Cissampelideae</taxon>
        <taxon>Stephania</taxon>
    </lineage>
</organism>
<comment type="caution">
    <text evidence="1">The sequence shown here is derived from an EMBL/GenBank/DDBJ whole genome shotgun (WGS) entry which is preliminary data.</text>
</comment>
<evidence type="ECO:0000313" key="2">
    <source>
        <dbReference type="Proteomes" id="UP001419268"/>
    </source>
</evidence>
<dbReference type="EMBL" id="JBBNAG010000012">
    <property type="protein sequence ID" value="KAK9088502.1"/>
    <property type="molecule type" value="Genomic_DNA"/>
</dbReference>
<accession>A0AAP0ECU2</accession>
<name>A0AAP0ECU2_9MAGN</name>
<reference evidence="1 2" key="1">
    <citation type="submission" date="2024-01" db="EMBL/GenBank/DDBJ databases">
        <title>Genome assemblies of Stephania.</title>
        <authorList>
            <person name="Yang L."/>
        </authorList>
    </citation>
    <scope>NUCLEOTIDE SEQUENCE [LARGE SCALE GENOMIC DNA]</scope>
    <source>
        <strain evidence="1">JXDWG</strain>
        <tissue evidence="1">Leaf</tissue>
    </source>
</reference>
<keyword evidence="2" id="KW-1185">Reference proteome</keyword>
<protein>
    <submittedName>
        <fullName evidence="1">Uncharacterized protein</fullName>
    </submittedName>
</protein>
<proteinExistence type="predicted"/>